<keyword evidence="3" id="KW-1185">Reference proteome</keyword>
<keyword evidence="1" id="KW-1133">Transmembrane helix</keyword>
<feature type="transmembrane region" description="Helical" evidence="1">
    <location>
        <begin position="6"/>
        <end position="27"/>
    </location>
</feature>
<dbReference type="Proteomes" id="UP001432017">
    <property type="component" value="Unassembled WGS sequence"/>
</dbReference>
<gene>
    <name evidence="2" type="ORF">V6W77_06100</name>
</gene>
<dbReference type="EMBL" id="JBAJJM010000007">
    <property type="protein sequence ID" value="MEG9475843.1"/>
    <property type="molecule type" value="Genomic_DNA"/>
</dbReference>
<keyword evidence="1" id="KW-0472">Membrane</keyword>
<comment type="caution">
    <text evidence="2">The sequence shown here is derived from an EMBL/GenBank/DDBJ whole genome shotgun (WGS) entry which is preliminary data.</text>
</comment>
<accession>A0ABU7ZGI2</accession>
<proteinExistence type="predicted"/>
<evidence type="ECO:0000313" key="3">
    <source>
        <dbReference type="Proteomes" id="UP001432017"/>
    </source>
</evidence>
<organism evidence="2 3">
    <name type="scientific">Mannheimia indoligenes</name>
    <dbReference type="NCBI Taxonomy" id="3103145"/>
    <lineage>
        <taxon>Bacteria</taxon>
        <taxon>Pseudomonadati</taxon>
        <taxon>Pseudomonadota</taxon>
        <taxon>Gammaproteobacteria</taxon>
        <taxon>Pasteurellales</taxon>
        <taxon>Pasteurellaceae</taxon>
        <taxon>Mannheimia</taxon>
    </lineage>
</organism>
<reference evidence="2" key="1">
    <citation type="submission" date="2023-12" db="EMBL/GenBank/DDBJ databases">
        <title>Mannheima indologenes sp. nov. proposed for Clade V organisms of Mannheimia.</title>
        <authorList>
            <person name="Christensen H."/>
        </authorList>
    </citation>
    <scope>NUCLEOTIDE SEQUENCE</scope>
    <source>
        <strain evidence="2">M14.4</strain>
    </source>
</reference>
<dbReference type="RefSeq" id="WP_334254100.1">
    <property type="nucleotide sequence ID" value="NZ_JBAJJM010000007.1"/>
</dbReference>
<sequence length="227" mass="26327">MLAPDLFNFQTIIISIITFILGLLLGWSTEFMKRSGTISADLAHKDDLAVITESIEGVKIALAEDLEVVKSELSKSNIAYQIRYSKMYEKSVFELDKLIKSISFLPIWYLDEYSALSKVIDSQKSKAIIKLFEDIEQKIGDLQRATKESYMWLPRDLVGFILKELIELDIEHYKIRKRAKLGIKDDDFVSDEIYPYLSEFRLVISEKESAILHEVRKFEVYAIDRIL</sequence>
<name>A0ABU7ZGI2_9PAST</name>
<evidence type="ECO:0000256" key="1">
    <source>
        <dbReference type="SAM" id="Phobius"/>
    </source>
</evidence>
<protein>
    <submittedName>
        <fullName evidence="2">Uncharacterized protein</fullName>
    </submittedName>
</protein>
<evidence type="ECO:0000313" key="2">
    <source>
        <dbReference type="EMBL" id="MEG9475843.1"/>
    </source>
</evidence>
<keyword evidence="1" id="KW-0812">Transmembrane</keyword>